<gene>
    <name evidence="1" type="ORF">GCM10025780_30960</name>
</gene>
<organism evidence="1 2">
    <name type="scientific">Frondihabitans cladoniiphilus</name>
    <dbReference type="NCBI Taxonomy" id="715785"/>
    <lineage>
        <taxon>Bacteria</taxon>
        <taxon>Bacillati</taxon>
        <taxon>Actinomycetota</taxon>
        <taxon>Actinomycetes</taxon>
        <taxon>Micrococcales</taxon>
        <taxon>Microbacteriaceae</taxon>
        <taxon>Frondihabitans</taxon>
    </lineage>
</organism>
<keyword evidence="2" id="KW-1185">Reference proteome</keyword>
<evidence type="ECO:0000313" key="1">
    <source>
        <dbReference type="EMBL" id="GAA4683102.1"/>
    </source>
</evidence>
<comment type="caution">
    <text evidence="1">The sequence shown here is derived from an EMBL/GenBank/DDBJ whole genome shotgun (WGS) entry which is preliminary data.</text>
</comment>
<dbReference type="InterPro" id="IPR016888">
    <property type="entry name" value="UCP028498"/>
</dbReference>
<evidence type="ECO:0000313" key="2">
    <source>
        <dbReference type="Proteomes" id="UP001501295"/>
    </source>
</evidence>
<dbReference type="Proteomes" id="UP001501295">
    <property type="component" value="Unassembled WGS sequence"/>
</dbReference>
<dbReference type="RefSeq" id="WP_345376831.1">
    <property type="nucleotide sequence ID" value="NZ_BAABLM010000009.1"/>
</dbReference>
<name>A0ABP8W887_9MICO</name>
<protein>
    <submittedName>
        <fullName evidence="1">DUF2255 family protein</fullName>
    </submittedName>
</protein>
<dbReference type="EMBL" id="BAABLM010000009">
    <property type="protein sequence ID" value="GAA4683102.1"/>
    <property type="molecule type" value="Genomic_DNA"/>
</dbReference>
<reference evidence="2" key="1">
    <citation type="journal article" date="2019" name="Int. J. Syst. Evol. Microbiol.">
        <title>The Global Catalogue of Microorganisms (GCM) 10K type strain sequencing project: providing services to taxonomists for standard genome sequencing and annotation.</title>
        <authorList>
            <consortium name="The Broad Institute Genomics Platform"/>
            <consortium name="The Broad Institute Genome Sequencing Center for Infectious Disease"/>
            <person name="Wu L."/>
            <person name="Ma J."/>
        </authorList>
    </citation>
    <scope>NUCLEOTIDE SEQUENCE [LARGE SCALE GENOMIC DNA]</scope>
    <source>
        <strain evidence="2">JCM 18956</strain>
    </source>
</reference>
<proteinExistence type="predicted"/>
<sequence>MATWPAEQFQAITRHREIQIQPFGGSDAPVSSTTTWMVAVDGALYARAYRGQGSRWYQRALSRGLGRISAGEQRYDVSFIRMDQSLNKEIDSAYRKKYRFRLHLRTTLSATMQAATVRIDPR</sequence>
<dbReference type="Pfam" id="PF10012">
    <property type="entry name" value="DUF2255"/>
    <property type="match status" value="1"/>
</dbReference>
<accession>A0ABP8W887</accession>